<organism evidence="1 2">
    <name type="scientific">Actinobaculum massiliense ACS-171-V-Col2</name>
    <dbReference type="NCBI Taxonomy" id="883066"/>
    <lineage>
        <taxon>Bacteria</taxon>
        <taxon>Bacillati</taxon>
        <taxon>Actinomycetota</taxon>
        <taxon>Actinomycetes</taxon>
        <taxon>Actinomycetales</taxon>
        <taxon>Actinomycetaceae</taxon>
        <taxon>Actinobaculum</taxon>
    </lineage>
</organism>
<evidence type="ECO:0000313" key="1">
    <source>
        <dbReference type="EMBL" id="EKU94783.1"/>
    </source>
</evidence>
<dbReference type="InterPro" id="IPR038555">
    <property type="entry name" value="Zincin_1_sf"/>
</dbReference>
<dbReference type="eggNOG" id="COG3824">
    <property type="taxonomic scope" value="Bacteria"/>
</dbReference>
<sequence length="144" mass="16451">MIGEMLPSRANGRRRDRHGRGIRGPLFSYALPAWRTRAARFDDIIVYELATYRRILGDEMKELDFGVLDVPADDPSPWEDGVPLARYLPFAPGGKTTGRLIFYRMPILHSARRAPDLNLFVHEVVTEQLAIAIGKFPEEIDFLR</sequence>
<protein>
    <recommendedName>
        <fullName evidence="3">Metallopeptidase family protein</fullName>
    </recommendedName>
</protein>
<dbReference type="PATRIC" id="fig|883066.3.peg.1296"/>
<comment type="caution">
    <text evidence="1">The sequence shown here is derived from an EMBL/GenBank/DDBJ whole genome shotgun (WGS) entry which is preliminary data.</text>
</comment>
<evidence type="ECO:0000313" key="2">
    <source>
        <dbReference type="Proteomes" id="UP000009888"/>
    </source>
</evidence>
<dbReference type="Proteomes" id="UP000009888">
    <property type="component" value="Unassembled WGS sequence"/>
</dbReference>
<dbReference type="AlphaFoldDB" id="K9EDL7"/>
<name>K9EDL7_9ACTO</name>
<dbReference type="RefSeq" id="WP_007001443.1">
    <property type="nucleotide sequence ID" value="NZ_JH992955.1"/>
</dbReference>
<proteinExistence type="predicted"/>
<accession>K9EDL7</accession>
<dbReference type="HOGENOM" id="CLU_118049_0_0_11"/>
<dbReference type="CDD" id="cd12954">
    <property type="entry name" value="MMP_TTHA0227_like_1"/>
    <property type="match status" value="1"/>
</dbReference>
<dbReference type="Gene3D" id="3.30.2010.20">
    <property type="match status" value="1"/>
</dbReference>
<dbReference type="EMBL" id="AGWL01000007">
    <property type="protein sequence ID" value="EKU94783.1"/>
    <property type="molecule type" value="Genomic_DNA"/>
</dbReference>
<gene>
    <name evidence="1" type="ORF">HMPREF9233_01237</name>
</gene>
<dbReference type="SUPFAM" id="SSF55486">
    <property type="entry name" value="Metalloproteases ('zincins'), catalytic domain"/>
    <property type="match status" value="1"/>
</dbReference>
<reference evidence="1 2" key="1">
    <citation type="submission" date="2012-09" db="EMBL/GenBank/DDBJ databases">
        <title>The Genome Sequence of Actinobaculum massiliae ACS-171-V-COL2.</title>
        <authorList>
            <consortium name="The Broad Institute Genome Sequencing Platform"/>
            <person name="Earl A."/>
            <person name="Ward D."/>
            <person name="Feldgarden M."/>
            <person name="Gevers D."/>
            <person name="Saerens B."/>
            <person name="Vaneechoutte M."/>
            <person name="Walker B."/>
            <person name="Young S.K."/>
            <person name="Zeng Q."/>
            <person name="Gargeya S."/>
            <person name="Fitzgerald M."/>
            <person name="Haas B."/>
            <person name="Abouelleil A."/>
            <person name="Alvarado L."/>
            <person name="Arachchi H.M."/>
            <person name="Berlin A."/>
            <person name="Chapman S.B."/>
            <person name="Goldberg J."/>
            <person name="Griggs A."/>
            <person name="Gujja S."/>
            <person name="Hansen M."/>
            <person name="Howarth C."/>
            <person name="Imamovic A."/>
            <person name="Larimer J."/>
            <person name="McCowen C."/>
            <person name="Montmayeur A."/>
            <person name="Murphy C."/>
            <person name="Neiman D."/>
            <person name="Pearson M."/>
            <person name="Priest M."/>
            <person name="Roberts A."/>
            <person name="Saif S."/>
            <person name="Shea T."/>
            <person name="Sisk P."/>
            <person name="Sykes S."/>
            <person name="Wortman J."/>
            <person name="Nusbaum C."/>
            <person name="Birren B."/>
        </authorList>
    </citation>
    <scope>NUCLEOTIDE SEQUENCE [LARGE SCALE GENOMIC DNA]</scope>
    <source>
        <strain evidence="2">ACS-171-V-Col2</strain>
    </source>
</reference>
<dbReference type="STRING" id="202789.GCA_001457435_00878"/>
<evidence type="ECO:0008006" key="3">
    <source>
        <dbReference type="Google" id="ProtNLM"/>
    </source>
</evidence>
<keyword evidence="2" id="KW-1185">Reference proteome</keyword>